<accession>A0A0D2KFM8</accession>
<dbReference type="GO" id="GO:0016020">
    <property type="term" value="C:membrane"/>
    <property type="evidence" value="ECO:0007669"/>
    <property type="project" value="TreeGrafter"/>
</dbReference>
<gene>
    <name evidence="3" type="ORF">MNEG_13275</name>
</gene>
<dbReference type="InterPro" id="IPR013784">
    <property type="entry name" value="Carb-bd-like_fold"/>
</dbReference>
<keyword evidence="4" id="KW-1185">Reference proteome</keyword>
<dbReference type="AlphaFoldDB" id="A0A0D2KFM8"/>
<dbReference type="Proteomes" id="UP000054498">
    <property type="component" value="Unassembled WGS sequence"/>
</dbReference>
<dbReference type="PANTHER" id="PTHR15048">
    <property type="entry name" value="STARCH-BINDING DOMAIN-CONTAINING PROTEIN 1"/>
    <property type="match status" value="1"/>
</dbReference>
<dbReference type="EMBL" id="KK103946">
    <property type="protein sequence ID" value="KIY94688.1"/>
    <property type="molecule type" value="Genomic_DNA"/>
</dbReference>
<dbReference type="InterPro" id="IPR013783">
    <property type="entry name" value="Ig-like_fold"/>
</dbReference>
<dbReference type="GO" id="GO:2001070">
    <property type="term" value="F:starch binding"/>
    <property type="evidence" value="ECO:0007669"/>
    <property type="project" value="InterPro"/>
</dbReference>
<organism evidence="3 4">
    <name type="scientific">Monoraphidium neglectum</name>
    <dbReference type="NCBI Taxonomy" id="145388"/>
    <lineage>
        <taxon>Eukaryota</taxon>
        <taxon>Viridiplantae</taxon>
        <taxon>Chlorophyta</taxon>
        <taxon>core chlorophytes</taxon>
        <taxon>Chlorophyceae</taxon>
        <taxon>CS clade</taxon>
        <taxon>Sphaeropleales</taxon>
        <taxon>Selenastraceae</taxon>
        <taxon>Monoraphidium</taxon>
    </lineage>
</organism>
<dbReference type="CDD" id="cd05467">
    <property type="entry name" value="CBM20"/>
    <property type="match status" value="1"/>
</dbReference>
<evidence type="ECO:0000313" key="3">
    <source>
        <dbReference type="EMBL" id="KIY94688.1"/>
    </source>
</evidence>
<dbReference type="STRING" id="145388.A0A0D2KFM8"/>
<dbReference type="PROSITE" id="PS51166">
    <property type="entry name" value="CBM20"/>
    <property type="match status" value="1"/>
</dbReference>
<evidence type="ECO:0000259" key="2">
    <source>
        <dbReference type="PROSITE" id="PS51166"/>
    </source>
</evidence>
<sequence>MSLLGSKIKAAAQARSAARAPARGPSIAPIKRGPAQVHAAYQQYESQRRAPAPSTPKNAPPIISGPVPETPLPVAAAPATPPAVPATPGFGALLKRSDSGRVNVRFWLKFRVEYGQSLRVTGGSKVLGAWDLAKAPRMVWSEGDLWNVTLDLDAGMVYEYKYVVVGWDGQTAAAWQTGGNGVIALQWGDKDVEIFDNWGNNPGAMVITDGSEATREKKLLAWAGDYAPGTRSAA</sequence>
<protein>
    <recommendedName>
        <fullName evidence="2">CBM20 domain-containing protein</fullName>
    </recommendedName>
</protein>
<dbReference type="RefSeq" id="XP_013893708.1">
    <property type="nucleotide sequence ID" value="XM_014038254.1"/>
</dbReference>
<dbReference type="SMART" id="SM01065">
    <property type="entry name" value="CBM_2"/>
    <property type="match status" value="1"/>
</dbReference>
<dbReference type="Gene3D" id="2.60.40.10">
    <property type="entry name" value="Immunoglobulins"/>
    <property type="match status" value="1"/>
</dbReference>
<dbReference type="KEGG" id="mng:MNEG_13275"/>
<dbReference type="InterPro" id="IPR002044">
    <property type="entry name" value="CBM20"/>
</dbReference>
<reference evidence="3 4" key="1">
    <citation type="journal article" date="2013" name="BMC Genomics">
        <title>Reconstruction of the lipid metabolism for the microalga Monoraphidium neglectum from its genome sequence reveals characteristics suitable for biofuel production.</title>
        <authorList>
            <person name="Bogen C."/>
            <person name="Al-Dilaimi A."/>
            <person name="Albersmeier A."/>
            <person name="Wichmann J."/>
            <person name="Grundmann M."/>
            <person name="Rupp O."/>
            <person name="Lauersen K.J."/>
            <person name="Blifernez-Klassen O."/>
            <person name="Kalinowski J."/>
            <person name="Goesmann A."/>
            <person name="Mussgnug J.H."/>
            <person name="Kruse O."/>
        </authorList>
    </citation>
    <scope>NUCLEOTIDE SEQUENCE [LARGE SCALE GENOMIC DNA]</scope>
    <source>
        <strain evidence="3 4">SAG 48.87</strain>
    </source>
</reference>
<dbReference type="SUPFAM" id="SSF49452">
    <property type="entry name" value="Starch-binding domain-like"/>
    <property type="match status" value="1"/>
</dbReference>
<feature type="domain" description="CBM20" evidence="2">
    <location>
        <begin position="96"/>
        <end position="200"/>
    </location>
</feature>
<name>A0A0D2KFM8_9CHLO</name>
<proteinExistence type="predicted"/>
<evidence type="ECO:0000313" key="4">
    <source>
        <dbReference type="Proteomes" id="UP000054498"/>
    </source>
</evidence>
<dbReference type="Pfam" id="PF00686">
    <property type="entry name" value="CBM_20"/>
    <property type="match status" value="1"/>
</dbReference>
<dbReference type="GeneID" id="25730721"/>
<feature type="compositionally biased region" description="Low complexity" evidence="1">
    <location>
        <begin position="1"/>
        <end position="30"/>
    </location>
</feature>
<dbReference type="PANTHER" id="PTHR15048:SF0">
    <property type="entry name" value="STARCH-BINDING DOMAIN-CONTAINING PROTEIN 1"/>
    <property type="match status" value="1"/>
</dbReference>
<dbReference type="OrthoDB" id="550577at2759"/>
<feature type="region of interest" description="Disordered" evidence="1">
    <location>
        <begin position="1"/>
        <end position="62"/>
    </location>
</feature>
<evidence type="ECO:0000256" key="1">
    <source>
        <dbReference type="SAM" id="MobiDB-lite"/>
    </source>
</evidence>